<gene>
    <name evidence="2" type="ORF">B296_00027050</name>
</gene>
<proteinExistence type="predicted"/>
<evidence type="ECO:0000256" key="1">
    <source>
        <dbReference type="SAM" id="MobiDB-lite"/>
    </source>
</evidence>
<feature type="region of interest" description="Disordered" evidence="1">
    <location>
        <begin position="52"/>
        <end position="98"/>
    </location>
</feature>
<protein>
    <recommendedName>
        <fullName evidence="4">NAD(P)-binding domain-containing protein</fullName>
    </recommendedName>
</protein>
<evidence type="ECO:0000313" key="2">
    <source>
        <dbReference type="EMBL" id="RRT58880.1"/>
    </source>
</evidence>
<dbReference type="EMBL" id="AMZH03008469">
    <property type="protein sequence ID" value="RRT58880.1"/>
    <property type="molecule type" value="Genomic_DNA"/>
</dbReference>
<reference evidence="2 3" key="1">
    <citation type="journal article" date="2014" name="Agronomy (Basel)">
        <title>A Draft Genome Sequence for Ensete ventricosum, the Drought-Tolerant Tree Against Hunger.</title>
        <authorList>
            <person name="Harrison J."/>
            <person name="Moore K.A."/>
            <person name="Paszkiewicz K."/>
            <person name="Jones T."/>
            <person name="Grant M."/>
            <person name="Ambacheew D."/>
            <person name="Muzemil S."/>
            <person name="Studholme D.J."/>
        </authorList>
    </citation>
    <scope>NUCLEOTIDE SEQUENCE [LARGE SCALE GENOMIC DNA]</scope>
</reference>
<evidence type="ECO:0000313" key="3">
    <source>
        <dbReference type="Proteomes" id="UP000287651"/>
    </source>
</evidence>
<evidence type="ECO:0008006" key="4">
    <source>
        <dbReference type="Google" id="ProtNLM"/>
    </source>
</evidence>
<sequence length="217" mass="24144">MSSGCAAGLCLGQTPTMVRYEKLTAATESAASSPRFIWWNETHSGRRKYLRTHTSFEKETAPGKTKKRLKEKKEKRKKKKKMMKKKKRVTATRPHSSTWKRDVVERLAAVSGRSLPAPGKPRRSPRDGNPRSLCSPLVGIGLQSFYVQVLDAYSRDLALFGNLHFVSDIFSVVRSTQAAVSSDAKAEEVTKQEMSSKDKDLVFVAGATGRVGSRLVR</sequence>
<dbReference type="AlphaFoldDB" id="A0A426Z4G6"/>
<organism evidence="2 3">
    <name type="scientific">Ensete ventricosum</name>
    <name type="common">Abyssinian banana</name>
    <name type="synonym">Musa ensete</name>
    <dbReference type="NCBI Taxonomy" id="4639"/>
    <lineage>
        <taxon>Eukaryota</taxon>
        <taxon>Viridiplantae</taxon>
        <taxon>Streptophyta</taxon>
        <taxon>Embryophyta</taxon>
        <taxon>Tracheophyta</taxon>
        <taxon>Spermatophyta</taxon>
        <taxon>Magnoliopsida</taxon>
        <taxon>Liliopsida</taxon>
        <taxon>Zingiberales</taxon>
        <taxon>Musaceae</taxon>
        <taxon>Ensete</taxon>
    </lineage>
</organism>
<accession>A0A426Z4G6</accession>
<comment type="caution">
    <text evidence="2">The sequence shown here is derived from an EMBL/GenBank/DDBJ whole genome shotgun (WGS) entry which is preliminary data.</text>
</comment>
<feature type="compositionally biased region" description="Basic residues" evidence="1">
    <location>
        <begin position="64"/>
        <end position="90"/>
    </location>
</feature>
<dbReference type="Proteomes" id="UP000287651">
    <property type="component" value="Unassembled WGS sequence"/>
</dbReference>
<name>A0A426Z4G6_ENSVE</name>
<feature type="region of interest" description="Disordered" evidence="1">
    <location>
        <begin position="110"/>
        <end position="131"/>
    </location>
</feature>